<gene>
    <name evidence="3" type="ORF">AABB29_13145</name>
</gene>
<sequence>MGLYNNIANLAVVGLIGGALAVFGAKYRGMQAEKTYPPIGSFVETSVGQVHYVQEGSGPHVILLHGAGGNLREFTFDLMERLRENYTVTAFDRPGLGYTDRIAGMADGLIGSAGESPQAQAAMLREAAATLEINDPIVVGHSYGGAVGYAWAVAGLDDAENPVNAAGLVSLAGVTMPWPGDLGWYYRVNGHPIGGAVVIPLIGALVPNSKVQESITGTFAPDPVPTGYSDYIGGRLALRPVAMRANIRQVNTLRPHVVTMSARYPELTLPIEILHGTADMTVPIAVHAEEVIKIAPTAVLTPLEGVGHMPHHANPEATVAAIDRAAERAAAQPNDS</sequence>
<organism evidence="3 4">
    <name type="scientific">Yoonia phaeophyticola</name>
    <dbReference type="NCBI Taxonomy" id="3137369"/>
    <lineage>
        <taxon>Bacteria</taxon>
        <taxon>Pseudomonadati</taxon>
        <taxon>Pseudomonadota</taxon>
        <taxon>Alphaproteobacteria</taxon>
        <taxon>Rhodobacterales</taxon>
        <taxon>Paracoccaceae</taxon>
        <taxon>Yoonia</taxon>
    </lineage>
</organism>
<keyword evidence="3" id="KW-0378">Hydrolase</keyword>
<reference evidence="4" key="1">
    <citation type="submission" date="2024-04" db="EMBL/GenBank/DDBJ databases">
        <title>Phylogenomic analyses of a clade within the roseobacter group suggest taxonomic reassignments of species of the genera Aestuariivita, Citreicella, Loktanella, Nautella, Pelagibaca, Ruegeria, Thalassobius, Thiobacimonas and Tropicibacter, and the proposal o.</title>
        <authorList>
            <person name="Jeon C.O."/>
        </authorList>
    </citation>
    <scope>NUCLEOTIDE SEQUENCE [LARGE SCALE GENOMIC DNA]</scope>
    <source>
        <strain evidence="4">BS5-3</strain>
    </source>
</reference>
<evidence type="ECO:0000256" key="1">
    <source>
        <dbReference type="SAM" id="Phobius"/>
    </source>
</evidence>
<dbReference type="PANTHER" id="PTHR43689:SF8">
    <property type="entry name" value="ALPHA_BETA-HYDROLASES SUPERFAMILY PROTEIN"/>
    <property type="match status" value="1"/>
</dbReference>
<feature type="transmembrane region" description="Helical" evidence="1">
    <location>
        <begin position="6"/>
        <end position="25"/>
    </location>
</feature>
<proteinExistence type="predicted"/>
<name>A0ABZ2V3F0_9RHOB</name>
<dbReference type="EMBL" id="CP150951">
    <property type="protein sequence ID" value="WZC47835.1"/>
    <property type="molecule type" value="Genomic_DNA"/>
</dbReference>
<dbReference type="SUPFAM" id="SSF53474">
    <property type="entry name" value="alpha/beta-Hydrolases"/>
    <property type="match status" value="1"/>
</dbReference>
<accession>A0ABZ2V3F0</accession>
<protein>
    <submittedName>
        <fullName evidence="3">Alpha/beta fold hydrolase</fullName>
    </submittedName>
</protein>
<dbReference type="InterPro" id="IPR029058">
    <property type="entry name" value="AB_hydrolase_fold"/>
</dbReference>
<dbReference type="PANTHER" id="PTHR43689">
    <property type="entry name" value="HYDROLASE"/>
    <property type="match status" value="1"/>
</dbReference>
<feature type="domain" description="AB hydrolase-1" evidence="2">
    <location>
        <begin position="61"/>
        <end position="321"/>
    </location>
</feature>
<dbReference type="Proteomes" id="UP001440612">
    <property type="component" value="Chromosome"/>
</dbReference>
<keyword evidence="1" id="KW-0472">Membrane</keyword>
<evidence type="ECO:0000313" key="4">
    <source>
        <dbReference type="Proteomes" id="UP001440612"/>
    </source>
</evidence>
<evidence type="ECO:0000259" key="2">
    <source>
        <dbReference type="Pfam" id="PF12697"/>
    </source>
</evidence>
<keyword evidence="1" id="KW-1133">Transmembrane helix</keyword>
<evidence type="ECO:0000313" key="3">
    <source>
        <dbReference type="EMBL" id="WZC47835.1"/>
    </source>
</evidence>
<dbReference type="InterPro" id="IPR000073">
    <property type="entry name" value="AB_hydrolase_1"/>
</dbReference>
<dbReference type="RefSeq" id="WP_341365955.1">
    <property type="nucleotide sequence ID" value="NZ_CP150951.2"/>
</dbReference>
<keyword evidence="1" id="KW-0812">Transmembrane</keyword>
<dbReference type="GO" id="GO:0016787">
    <property type="term" value="F:hydrolase activity"/>
    <property type="evidence" value="ECO:0007669"/>
    <property type="project" value="UniProtKB-KW"/>
</dbReference>
<keyword evidence="4" id="KW-1185">Reference proteome</keyword>
<dbReference type="Pfam" id="PF12697">
    <property type="entry name" value="Abhydrolase_6"/>
    <property type="match status" value="1"/>
</dbReference>
<dbReference type="Gene3D" id="3.40.50.1820">
    <property type="entry name" value="alpha/beta hydrolase"/>
    <property type="match status" value="1"/>
</dbReference>